<evidence type="ECO:0000313" key="1">
    <source>
        <dbReference type="EMBL" id="NJB90074.1"/>
    </source>
</evidence>
<name>A0A7X5XSC2_9SPHN</name>
<sequence>MITLKRFLRLEKLLRDAGFAEDIDWSEAVPVTISPEEFADHAIYVICNSGMKNSVAEEIHKRCMIALYLGKRVRRVFGHPGKSKAIEQIWRDREVLFVAYLIAAEPVSFLQCLPWIGPITSYHLAKNLGADVAKPDVHLERLARRDKTTTHRLYRRLARETGYRVATIDTILWRACAEGLLNSTTYERAGWMAAYNPTKLSARLTD</sequence>
<reference evidence="1 2" key="1">
    <citation type="submission" date="2020-03" db="EMBL/GenBank/DDBJ databases">
        <title>Genomic Encyclopedia of Type Strains, Phase IV (KMG-IV): sequencing the most valuable type-strain genomes for metagenomic binning, comparative biology and taxonomic classification.</title>
        <authorList>
            <person name="Goeker M."/>
        </authorList>
    </citation>
    <scope>NUCLEOTIDE SEQUENCE [LARGE SCALE GENOMIC DNA]</scope>
    <source>
        <strain evidence="1 2">DSM 25229</strain>
    </source>
</reference>
<evidence type="ECO:0000313" key="2">
    <source>
        <dbReference type="Proteomes" id="UP000535078"/>
    </source>
</evidence>
<keyword evidence="2" id="KW-1185">Reference proteome</keyword>
<comment type="caution">
    <text evidence="1">The sequence shown here is derived from an EMBL/GenBank/DDBJ whole genome shotgun (WGS) entry which is preliminary data.</text>
</comment>
<proteinExistence type="predicted"/>
<dbReference type="RefSeq" id="WP_167921506.1">
    <property type="nucleotide sequence ID" value="NZ_JAATIT010000002.1"/>
</dbReference>
<accession>A0A7X5XSC2</accession>
<organism evidence="1 2">
    <name type="scientific">Sphingopyxis italica</name>
    <dbReference type="NCBI Taxonomy" id="1129133"/>
    <lineage>
        <taxon>Bacteria</taxon>
        <taxon>Pseudomonadati</taxon>
        <taxon>Pseudomonadota</taxon>
        <taxon>Alphaproteobacteria</taxon>
        <taxon>Sphingomonadales</taxon>
        <taxon>Sphingomonadaceae</taxon>
        <taxon>Sphingopyxis</taxon>
    </lineage>
</organism>
<gene>
    <name evidence="1" type="ORF">GGR90_002249</name>
</gene>
<dbReference type="Proteomes" id="UP000535078">
    <property type="component" value="Unassembled WGS sequence"/>
</dbReference>
<protein>
    <submittedName>
        <fullName evidence="1">Uncharacterized protein</fullName>
    </submittedName>
</protein>
<dbReference type="AlphaFoldDB" id="A0A7X5XSC2"/>
<dbReference type="EMBL" id="JAATIT010000002">
    <property type="protein sequence ID" value="NJB90074.1"/>
    <property type="molecule type" value="Genomic_DNA"/>
</dbReference>